<organism evidence="11 12">
    <name type="scientific">Cotesia typhae</name>
    <dbReference type="NCBI Taxonomy" id="2053667"/>
    <lineage>
        <taxon>Eukaryota</taxon>
        <taxon>Metazoa</taxon>
        <taxon>Ecdysozoa</taxon>
        <taxon>Arthropoda</taxon>
        <taxon>Hexapoda</taxon>
        <taxon>Insecta</taxon>
        <taxon>Pterygota</taxon>
        <taxon>Neoptera</taxon>
        <taxon>Endopterygota</taxon>
        <taxon>Hymenoptera</taxon>
        <taxon>Apocrita</taxon>
        <taxon>Ichneumonoidea</taxon>
        <taxon>Braconidae</taxon>
        <taxon>Microgastrinae</taxon>
        <taxon>Cotesia</taxon>
    </lineage>
</organism>
<gene>
    <name evidence="11" type="ORF">G9C98_000176</name>
</gene>
<evidence type="ECO:0000256" key="9">
    <source>
        <dbReference type="SAM" id="MobiDB-lite"/>
    </source>
</evidence>
<keyword evidence="7" id="KW-0804">Transcription</keyword>
<evidence type="ECO:0000256" key="6">
    <source>
        <dbReference type="ARBA" id="ARBA00023015"/>
    </source>
</evidence>
<proteinExistence type="predicted"/>
<comment type="caution">
    <text evidence="11">The sequence shown here is derived from an EMBL/GenBank/DDBJ whole genome shotgun (WGS) entry which is preliminary data.</text>
</comment>
<evidence type="ECO:0000313" key="12">
    <source>
        <dbReference type="Proteomes" id="UP000729913"/>
    </source>
</evidence>
<keyword evidence="3" id="KW-0677">Repeat</keyword>
<evidence type="ECO:0000256" key="8">
    <source>
        <dbReference type="ARBA" id="ARBA00023242"/>
    </source>
</evidence>
<keyword evidence="6" id="KW-0805">Transcription regulation</keyword>
<reference evidence="11" key="1">
    <citation type="submission" date="2020-03" db="EMBL/GenBank/DDBJ databases">
        <authorList>
            <person name="Chebbi M.A."/>
            <person name="Drezen J.M."/>
        </authorList>
    </citation>
    <scope>NUCLEOTIDE SEQUENCE</scope>
    <source>
        <tissue evidence="11">Whole body</tissue>
    </source>
</reference>
<keyword evidence="8" id="KW-0539">Nucleus</keyword>
<dbReference type="GO" id="GO:0008270">
    <property type="term" value="F:zinc ion binding"/>
    <property type="evidence" value="ECO:0007669"/>
    <property type="project" value="UniProtKB-KW"/>
</dbReference>
<evidence type="ECO:0000259" key="10">
    <source>
        <dbReference type="PROSITE" id="PS00028"/>
    </source>
</evidence>
<keyword evidence="12" id="KW-1185">Reference proteome</keyword>
<dbReference type="AlphaFoldDB" id="A0A8J5QTQ0"/>
<dbReference type="Proteomes" id="UP000729913">
    <property type="component" value="Unassembled WGS sequence"/>
</dbReference>
<dbReference type="PROSITE" id="PS00028">
    <property type="entry name" value="ZINC_FINGER_C2H2_1"/>
    <property type="match status" value="1"/>
</dbReference>
<keyword evidence="2" id="KW-0479">Metal-binding</keyword>
<evidence type="ECO:0000256" key="1">
    <source>
        <dbReference type="ARBA" id="ARBA00004123"/>
    </source>
</evidence>
<evidence type="ECO:0000256" key="3">
    <source>
        <dbReference type="ARBA" id="ARBA00022737"/>
    </source>
</evidence>
<dbReference type="EMBL" id="JAAOIC020000003">
    <property type="protein sequence ID" value="KAG8042185.1"/>
    <property type="molecule type" value="Genomic_DNA"/>
</dbReference>
<accession>A0A8J5QTQ0</accession>
<reference evidence="11" key="2">
    <citation type="submission" date="2021-04" db="EMBL/GenBank/DDBJ databases">
        <title>Genome-wide patterns of bracovirus chromosomal integration into multiple host tissues during parasitism.</title>
        <authorList>
            <person name="Chebbi M.A.C."/>
        </authorList>
    </citation>
    <scope>NUCLEOTIDE SEQUENCE</scope>
    <source>
        <tissue evidence="11">Whole body</tissue>
    </source>
</reference>
<evidence type="ECO:0000256" key="4">
    <source>
        <dbReference type="ARBA" id="ARBA00022771"/>
    </source>
</evidence>
<dbReference type="Pfam" id="PF14051">
    <property type="entry name" value="DPF1-3_N"/>
    <property type="match status" value="1"/>
</dbReference>
<feature type="region of interest" description="Disordered" evidence="9">
    <location>
        <begin position="162"/>
        <end position="227"/>
    </location>
</feature>
<keyword evidence="5" id="KW-0862">Zinc</keyword>
<feature type="compositionally biased region" description="Basic residues" evidence="9">
    <location>
        <begin position="209"/>
        <end position="220"/>
    </location>
</feature>
<dbReference type="GO" id="GO:0007399">
    <property type="term" value="P:nervous system development"/>
    <property type="evidence" value="ECO:0007669"/>
    <property type="project" value="TreeGrafter"/>
</dbReference>
<comment type="subcellular location">
    <subcellularLocation>
        <location evidence="1">Nucleus</location>
    </subcellularLocation>
</comment>
<dbReference type="PANTHER" id="PTHR45888:SF5">
    <property type="entry name" value="D4, ISOFORM A"/>
    <property type="match status" value="1"/>
</dbReference>
<dbReference type="InterPro" id="IPR013087">
    <property type="entry name" value="Znf_C2H2_type"/>
</dbReference>
<feature type="region of interest" description="Disordered" evidence="9">
    <location>
        <begin position="253"/>
        <end position="332"/>
    </location>
</feature>
<dbReference type="OrthoDB" id="1903104at2759"/>
<protein>
    <recommendedName>
        <fullName evidence="10">C2H2-type domain-containing protein</fullName>
    </recommendedName>
</protein>
<feature type="compositionally biased region" description="Acidic residues" evidence="9">
    <location>
        <begin position="162"/>
        <end position="177"/>
    </location>
</feature>
<dbReference type="GO" id="GO:0071565">
    <property type="term" value="C:nBAF complex"/>
    <property type="evidence" value="ECO:0007669"/>
    <property type="project" value="TreeGrafter"/>
</dbReference>
<dbReference type="InterPro" id="IPR025750">
    <property type="entry name" value="DPF1-3_N"/>
</dbReference>
<dbReference type="PANTHER" id="PTHR45888">
    <property type="entry name" value="HL01030P-RELATED"/>
    <property type="match status" value="1"/>
</dbReference>
<evidence type="ECO:0000313" key="11">
    <source>
        <dbReference type="EMBL" id="KAG8042185.1"/>
    </source>
</evidence>
<name>A0A8J5QTQ0_9HYME</name>
<evidence type="ECO:0000256" key="2">
    <source>
        <dbReference type="ARBA" id="ARBA00022723"/>
    </source>
</evidence>
<feature type="domain" description="C2H2-type" evidence="10">
    <location>
        <begin position="234"/>
        <end position="255"/>
    </location>
</feature>
<feature type="compositionally biased region" description="Basic residues" evidence="9">
    <location>
        <begin position="181"/>
        <end position="197"/>
    </location>
</feature>
<keyword evidence="4" id="KW-0863">Zinc-finger</keyword>
<sequence>MTAVAAIPSAHSIIQVVNEANLNKIESFLNDTAYREAIENSSTYNSRLCRERRLRMPFLDSQTGVAQNHSALFMCSRERMPGLLHGQIYTYPSKRWRKKRRQYLMHYLHPKRGVRGDMDDGVEGADGIIAGMNDDSKESAALKDEHSKDGWYYDEQDMLDMDAFEEPDPDSDYDYEESYSSKRKRRRHRGSGHHPARSHPPATDSPGTKRTKGGGRGRKKANYDVTDSDKPFVCDLCSARYKTRPGLVYHYGHSHSTSSGDPAKELSPSPAEVESRSVADTAASDQPAPKEDQHQQQQQNQHQHQPQHQMPVTSPGTISSSPSSLRPDIIASGIGTGGGMGLIGGGGGGAASTGVMGGNLPAPGQVLDKKSGKAVQPSPYCDFCLGDARENKKTGGSEELVSCSDCGRSGKTETLEKIQKRKYTRRANHY</sequence>
<evidence type="ECO:0000256" key="7">
    <source>
        <dbReference type="ARBA" id="ARBA00023163"/>
    </source>
</evidence>
<feature type="compositionally biased region" description="Low complexity" evidence="9">
    <location>
        <begin position="295"/>
        <end position="324"/>
    </location>
</feature>
<evidence type="ECO:0000256" key="5">
    <source>
        <dbReference type="ARBA" id="ARBA00022833"/>
    </source>
</evidence>